<dbReference type="AlphaFoldDB" id="A0A1G6HJS3"/>
<keyword evidence="2" id="KW-1185">Reference proteome</keyword>
<dbReference type="EMBL" id="FMZA01000001">
    <property type="protein sequence ID" value="SDB94454.1"/>
    <property type="molecule type" value="Genomic_DNA"/>
</dbReference>
<proteinExistence type="predicted"/>
<accession>A0A1G6HJS3</accession>
<reference evidence="1 2" key="1">
    <citation type="submission" date="2016-10" db="EMBL/GenBank/DDBJ databases">
        <authorList>
            <person name="de Groot N.N."/>
        </authorList>
    </citation>
    <scope>NUCLEOTIDE SEQUENCE [LARGE SCALE GENOMIC DNA]</scope>
    <source>
        <strain evidence="1 2">DSM 45514</strain>
    </source>
</reference>
<gene>
    <name evidence="1" type="ORF">SAMN04488112_1012</name>
</gene>
<dbReference type="Proteomes" id="UP000199387">
    <property type="component" value="Unassembled WGS sequence"/>
</dbReference>
<sequence length="66" mass="7563">MCLRFGGRGKRFFQYRHDDCVVPLSLSNAAFFSKAQAVIECDGAVVKGEYAQRYPMQPQFVKSKRQ</sequence>
<organism evidence="1 2">
    <name type="scientific">Melghirimyces thermohalophilus</name>
    <dbReference type="NCBI Taxonomy" id="1236220"/>
    <lineage>
        <taxon>Bacteria</taxon>
        <taxon>Bacillati</taxon>
        <taxon>Bacillota</taxon>
        <taxon>Bacilli</taxon>
        <taxon>Bacillales</taxon>
        <taxon>Thermoactinomycetaceae</taxon>
        <taxon>Melghirimyces</taxon>
    </lineage>
</organism>
<protein>
    <submittedName>
        <fullName evidence="1">Uncharacterized protein</fullName>
    </submittedName>
</protein>
<evidence type="ECO:0000313" key="2">
    <source>
        <dbReference type="Proteomes" id="UP000199387"/>
    </source>
</evidence>
<evidence type="ECO:0000313" key="1">
    <source>
        <dbReference type="EMBL" id="SDB94454.1"/>
    </source>
</evidence>
<name>A0A1G6HJS3_9BACL</name>